<dbReference type="STRING" id="1266925.GCA_000619905_03013"/>
<dbReference type="InterPro" id="IPR029044">
    <property type="entry name" value="Nucleotide-diphossugar_trans"/>
</dbReference>
<protein>
    <submittedName>
        <fullName evidence="2">Glycosyl transferase family 2</fullName>
    </submittedName>
</protein>
<gene>
    <name evidence="2" type="ORF">SAMN05216386_1940</name>
</gene>
<dbReference type="Gene3D" id="3.90.550.10">
    <property type="entry name" value="Spore Coat Polysaccharide Biosynthesis Protein SpsA, Chain A"/>
    <property type="match status" value="1"/>
</dbReference>
<dbReference type="Proteomes" id="UP000183107">
    <property type="component" value="Unassembled WGS sequence"/>
</dbReference>
<evidence type="ECO:0000313" key="3">
    <source>
        <dbReference type="Proteomes" id="UP000183107"/>
    </source>
</evidence>
<dbReference type="EMBL" id="FOVJ01000003">
    <property type="protein sequence ID" value="SFN81306.1"/>
    <property type="molecule type" value="Genomic_DNA"/>
</dbReference>
<name>A0A1I5C351_9PROT</name>
<dbReference type="InterPro" id="IPR050834">
    <property type="entry name" value="Glycosyltransf_2"/>
</dbReference>
<dbReference type="CDD" id="cd00761">
    <property type="entry name" value="Glyco_tranf_GTA_type"/>
    <property type="match status" value="1"/>
</dbReference>
<keyword evidence="2" id="KW-0808">Transferase</keyword>
<organism evidence="2 3">
    <name type="scientific">Nitrosospira briensis</name>
    <dbReference type="NCBI Taxonomy" id="35799"/>
    <lineage>
        <taxon>Bacteria</taxon>
        <taxon>Pseudomonadati</taxon>
        <taxon>Pseudomonadota</taxon>
        <taxon>Betaproteobacteria</taxon>
        <taxon>Nitrosomonadales</taxon>
        <taxon>Nitrosomonadaceae</taxon>
        <taxon>Nitrosospira</taxon>
    </lineage>
</organism>
<sequence length="634" mass="72322">MPQPHSPSVSVVIPTYEQAPFIGRALDSLHAQVLSDWEAIVIDDGSRDATTEVVSTYLSDKRIRYCQLAENQGLGHALNEGIIKAKARLIAYLPSDDVYYQDHLGSLKERLDTETEAVLAYSGVRHHYNRDASGQIAGFPLQLVQCMHKKNAMRWVERAELESDDLERLYWTRLRPLGGFVGTSSITCEWVSHPMQRHLIMQEPEGGINRFRSYYRVKEPIRFHTSVGHSIDEANHYRRMRERPDTPRADDGLKILLVGELAYNADRVLALEEQGHKLYGLWMQNPTWFNTVGPVPFGHVEDLPRDSWREAIKQIQPDVIYALLNWQAVPFAHEVLRATPGIPFVWHFKEGPFICLEKGMWQQLIDLHQYSDGQIFSSPEMRDWFDTVVPGLSRNKPTHVLDGDLPKRDWFDRPRTPLRSAVDGEIHTVSPGRPIGLHPHHVAELANHGIHLHFYGEITHGLWLQWIEKIQAMAPGYLHLHPNVDQSRWTEEFSQYDAGWLHLFDSGNGGEIRRVNWDDLNYPARLSTLAAAGLPMLQKGNDGALVATLTLSKQLGTGIFFDTMDELAVQLRDREQMQTVRERVWQQRHLFTFDHHVPELVSFFRGVIASASGKSGRATSSVVGSPRLQNQKLA</sequence>
<accession>A0A1I5C351</accession>
<evidence type="ECO:0000313" key="2">
    <source>
        <dbReference type="EMBL" id="SFN81306.1"/>
    </source>
</evidence>
<reference evidence="3" key="1">
    <citation type="submission" date="2016-10" db="EMBL/GenBank/DDBJ databases">
        <authorList>
            <person name="Varghese N."/>
        </authorList>
    </citation>
    <scope>NUCLEOTIDE SEQUENCE [LARGE SCALE GENOMIC DNA]</scope>
    <source>
        <strain evidence="3">Nsp8</strain>
    </source>
</reference>
<dbReference type="PANTHER" id="PTHR43685">
    <property type="entry name" value="GLYCOSYLTRANSFERASE"/>
    <property type="match status" value="1"/>
</dbReference>
<dbReference type="SUPFAM" id="SSF53756">
    <property type="entry name" value="UDP-Glycosyltransferase/glycogen phosphorylase"/>
    <property type="match status" value="1"/>
</dbReference>
<proteinExistence type="predicted"/>
<dbReference type="PANTHER" id="PTHR43685:SF2">
    <property type="entry name" value="GLYCOSYLTRANSFERASE 2-LIKE DOMAIN-CONTAINING PROTEIN"/>
    <property type="match status" value="1"/>
</dbReference>
<dbReference type="InterPro" id="IPR001173">
    <property type="entry name" value="Glyco_trans_2-like"/>
</dbReference>
<feature type="domain" description="Glycosyltransferase 2-like" evidence="1">
    <location>
        <begin position="10"/>
        <end position="129"/>
    </location>
</feature>
<dbReference type="OrthoDB" id="433681at2"/>
<dbReference type="AlphaFoldDB" id="A0A1I5C351"/>
<keyword evidence="3" id="KW-1185">Reference proteome</keyword>
<dbReference type="SUPFAM" id="SSF53448">
    <property type="entry name" value="Nucleotide-diphospho-sugar transferases"/>
    <property type="match status" value="1"/>
</dbReference>
<evidence type="ECO:0000259" key="1">
    <source>
        <dbReference type="Pfam" id="PF00535"/>
    </source>
</evidence>
<dbReference type="GO" id="GO:0016740">
    <property type="term" value="F:transferase activity"/>
    <property type="evidence" value="ECO:0007669"/>
    <property type="project" value="UniProtKB-KW"/>
</dbReference>
<dbReference type="Pfam" id="PF00535">
    <property type="entry name" value="Glycos_transf_2"/>
    <property type="match status" value="1"/>
</dbReference>